<dbReference type="InterPro" id="IPR025392">
    <property type="entry name" value="DUF4124"/>
</dbReference>
<protein>
    <submittedName>
        <fullName evidence="3">DUF4124 domain-containing protein</fullName>
    </submittedName>
</protein>
<feature type="signal peptide" evidence="1">
    <location>
        <begin position="1"/>
        <end position="19"/>
    </location>
</feature>
<keyword evidence="4" id="KW-1185">Reference proteome</keyword>
<organism evidence="3 4">
    <name type="scientific">Stagnimonas aquatica</name>
    <dbReference type="NCBI Taxonomy" id="2689987"/>
    <lineage>
        <taxon>Bacteria</taxon>
        <taxon>Pseudomonadati</taxon>
        <taxon>Pseudomonadota</taxon>
        <taxon>Gammaproteobacteria</taxon>
        <taxon>Nevskiales</taxon>
        <taxon>Nevskiaceae</taxon>
        <taxon>Stagnimonas</taxon>
    </lineage>
</organism>
<dbReference type="RefSeq" id="WP_123210374.1">
    <property type="nucleotide sequence ID" value="NZ_RJVO01000001.1"/>
</dbReference>
<dbReference type="EMBL" id="RJVO01000001">
    <property type="protein sequence ID" value="ROH93519.1"/>
    <property type="molecule type" value="Genomic_DNA"/>
</dbReference>
<name>A0A3N0VL82_9GAMM</name>
<dbReference type="AlphaFoldDB" id="A0A3N0VL82"/>
<accession>A0A3N0VL82</accession>
<feature type="chain" id="PRO_5018259791" evidence="1">
    <location>
        <begin position="20"/>
        <end position="150"/>
    </location>
</feature>
<sequence length="150" mass="16352">MHRAAGLCLALALPLAAGAAGSVYKWVDAQGVVHFDDQSRLAERLTRQSIARRFIAGEATATAPAELVTEVQRRCADLRERAASMAQSTTLYGRDPAGNVYRLSERQMALERADADQARDYYCRDDAARLIYQELLAVVRADAGAPAADR</sequence>
<evidence type="ECO:0000259" key="2">
    <source>
        <dbReference type="Pfam" id="PF13511"/>
    </source>
</evidence>
<reference evidence="3 4" key="1">
    <citation type="submission" date="2018-10" db="EMBL/GenBank/DDBJ databases">
        <authorList>
            <person name="Chen W.-M."/>
        </authorList>
    </citation>
    <scope>NUCLEOTIDE SEQUENCE [LARGE SCALE GENOMIC DNA]</scope>
    <source>
        <strain evidence="3 4">THS-13</strain>
    </source>
</reference>
<keyword evidence="1" id="KW-0732">Signal</keyword>
<comment type="caution">
    <text evidence="3">The sequence shown here is derived from an EMBL/GenBank/DDBJ whole genome shotgun (WGS) entry which is preliminary data.</text>
</comment>
<dbReference type="InParanoid" id="A0A3N0VL82"/>
<dbReference type="Pfam" id="PF13511">
    <property type="entry name" value="DUF4124"/>
    <property type="match status" value="1"/>
</dbReference>
<proteinExistence type="predicted"/>
<evidence type="ECO:0000256" key="1">
    <source>
        <dbReference type="SAM" id="SignalP"/>
    </source>
</evidence>
<evidence type="ECO:0000313" key="3">
    <source>
        <dbReference type="EMBL" id="ROH93519.1"/>
    </source>
</evidence>
<gene>
    <name evidence="3" type="ORF">ED208_03090</name>
</gene>
<dbReference type="Proteomes" id="UP000282106">
    <property type="component" value="Unassembled WGS sequence"/>
</dbReference>
<evidence type="ECO:0000313" key="4">
    <source>
        <dbReference type="Proteomes" id="UP000282106"/>
    </source>
</evidence>
<feature type="domain" description="DUF4124" evidence="2">
    <location>
        <begin position="11"/>
        <end position="46"/>
    </location>
</feature>